<protein>
    <submittedName>
        <fullName evidence="1">Uncharacterized protein</fullName>
    </submittedName>
</protein>
<sequence length="42" mass="5314">MVLLPDRHYIYRRSRISLQDEIRLRRYSFVLPFSAWTLFVWL</sequence>
<proteinExistence type="predicted"/>
<evidence type="ECO:0000313" key="1">
    <source>
        <dbReference type="EMBL" id="EGC19415.1"/>
    </source>
</evidence>
<dbReference type="Proteomes" id="UP000005697">
    <property type="component" value="Unassembled WGS sequence"/>
</dbReference>
<dbReference type="EMBL" id="AEWX01000027">
    <property type="protein sequence ID" value="EGC19415.1"/>
    <property type="molecule type" value="Genomic_DNA"/>
</dbReference>
<keyword evidence="2" id="KW-1185">Reference proteome</keyword>
<comment type="caution">
    <text evidence="1">The sequence shown here is derived from an EMBL/GenBank/DDBJ whole genome shotgun (WGS) entry which is preliminary data.</text>
</comment>
<dbReference type="HOGENOM" id="CLU_3255838_0_0_10"/>
<accession>F0F8N8</accession>
<gene>
    <name evidence="1" type="ORF">HMPREF9141_1955</name>
</gene>
<dbReference type="STRING" id="888743.HMPREF9141_1955"/>
<evidence type="ECO:0000313" key="2">
    <source>
        <dbReference type="Proteomes" id="UP000005697"/>
    </source>
</evidence>
<name>F0F8N8_9BACT</name>
<dbReference type="AlphaFoldDB" id="F0F8N8"/>
<reference evidence="1 2" key="1">
    <citation type="submission" date="2011-01" db="EMBL/GenBank/DDBJ databases">
        <authorList>
            <person name="Muzny D."/>
            <person name="Qin X."/>
            <person name="Deng J."/>
            <person name="Jiang H."/>
            <person name="Liu Y."/>
            <person name="Qu J."/>
            <person name="Song X.-Z."/>
            <person name="Zhang L."/>
            <person name="Thornton R."/>
            <person name="Coyle M."/>
            <person name="Francisco L."/>
            <person name="Jackson L."/>
            <person name="Javaid M."/>
            <person name="Korchina V."/>
            <person name="Kovar C."/>
            <person name="Mata R."/>
            <person name="Mathew T."/>
            <person name="Ngo R."/>
            <person name="Nguyen L."/>
            <person name="Nguyen N."/>
            <person name="Okwuonu G."/>
            <person name="Ongeri F."/>
            <person name="Pham C."/>
            <person name="Simmons D."/>
            <person name="Wilczek-Boney K."/>
            <person name="Hale W."/>
            <person name="Jakkamsetti A."/>
            <person name="Pham P."/>
            <person name="Ruth R."/>
            <person name="San Lucas F."/>
            <person name="Warren J."/>
            <person name="Zhang J."/>
            <person name="Zhao Z."/>
            <person name="Zhou C."/>
            <person name="Zhu D."/>
            <person name="Lee S."/>
            <person name="Bess C."/>
            <person name="Blankenburg K."/>
            <person name="Forbes L."/>
            <person name="Fu Q."/>
            <person name="Gubbala S."/>
            <person name="Hirani K."/>
            <person name="Jayaseelan J.C."/>
            <person name="Lara F."/>
            <person name="Munidasa M."/>
            <person name="Palculict T."/>
            <person name="Patil S."/>
            <person name="Pu L.-L."/>
            <person name="Saada N."/>
            <person name="Tang L."/>
            <person name="Weissenberger G."/>
            <person name="Zhu Y."/>
            <person name="Hemphill L."/>
            <person name="Shang Y."/>
            <person name="Youmans B."/>
            <person name="Ayvaz T."/>
            <person name="Ross M."/>
            <person name="Santibanez J."/>
            <person name="Aqrawi P."/>
            <person name="Gross S."/>
            <person name="Joshi V."/>
            <person name="Fowler G."/>
            <person name="Nazareth L."/>
            <person name="Reid J."/>
            <person name="Worley K."/>
            <person name="Petrosino J."/>
            <person name="Highlander S."/>
            <person name="Gibbs R."/>
        </authorList>
    </citation>
    <scope>NUCLEOTIDE SEQUENCE [LARGE SCALE GENOMIC DNA]</scope>
    <source>
        <strain evidence="1 2">DSM 16608</strain>
    </source>
</reference>
<organism evidence="1 2">
    <name type="scientific">Prevotella multiformis DSM 16608</name>
    <dbReference type="NCBI Taxonomy" id="888743"/>
    <lineage>
        <taxon>Bacteria</taxon>
        <taxon>Pseudomonadati</taxon>
        <taxon>Bacteroidota</taxon>
        <taxon>Bacteroidia</taxon>
        <taxon>Bacteroidales</taxon>
        <taxon>Prevotellaceae</taxon>
        <taxon>Prevotella</taxon>
    </lineage>
</organism>